<proteinExistence type="predicted"/>
<feature type="compositionally biased region" description="Polar residues" evidence="1">
    <location>
        <begin position="185"/>
        <end position="218"/>
    </location>
</feature>
<evidence type="ECO:0000256" key="1">
    <source>
        <dbReference type="SAM" id="MobiDB-lite"/>
    </source>
</evidence>
<dbReference type="AlphaFoldDB" id="A0A1Y1ZHZ3"/>
<organism evidence="2 3">
    <name type="scientific">Clohesyomyces aquaticus</name>
    <dbReference type="NCBI Taxonomy" id="1231657"/>
    <lineage>
        <taxon>Eukaryota</taxon>
        <taxon>Fungi</taxon>
        <taxon>Dikarya</taxon>
        <taxon>Ascomycota</taxon>
        <taxon>Pezizomycotina</taxon>
        <taxon>Dothideomycetes</taxon>
        <taxon>Pleosporomycetidae</taxon>
        <taxon>Pleosporales</taxon>
        <taxon>Lindgomycetaceae</taxon>
        <taxon>Clohesyomyces</taxon>
    </lineage>
</organism>
<accession>A0A1Y1ZHZ3</accession>
<feature type="compositionally biased region" description="Basic and acidic residues" evidence="1">
    <location>
        <begin position="92"/>
        <end position="103"/>
    </location>
</feature>
<dbReference type="EMBL" id="MCFA01000081">
    <property type="protein sequence ID" value="ORY09809.1"/>
    <property type="molecule type" value="Genomic_DNA"/>
</dbReference>
<feature type="compositionally biased region" description="Pro residues" evidence="1">
    <location>
        <begin position="104"/>
        <end position="116"/>
    </location>
</feature>
<evidence type="ECO:0000313" key="3">
    <source>
        <dbReference type="Proteomes" id="UP000193144"/>
    </source>
</evidence>
<comment type="caution">
    <text evidence="2">The sequence shown here is derived from an EMBL/GenBank/DDBJ whole genome shotgun (WGS) entry which is preliminary data.</text>
</comment>
<feature type="compositionally biased region" description="Low complexity" evidence="1">
    <location>
        <begin position="174"/>
        <end position="184"/>
    </location>
</feature>
<sequence length="295" mass="32598">MPSPYIEYDSHARSTLHDASSNSDISRFQEFSRLELPRLVRRTLEVVVEQEAQPLEDKLKERLVDIVKECQTQLMTMFQVHGNDGENTSTITEEKTVESDHETAPPPVEYSPPPSHPELGSPPQFPSRQTQNPQLQPQPQPHSHSNTDQSLAFPWQDTDAYPYAAPLFSLPSTSSDSVDVSLTSHTPSTSISAYTSNKHPTSSPPSQEISSPDSGYDSTCTWTNPWPKDINMAMSSFEFGFFGDGEQGGDMGFQDFAKFVGTEGDAYGGECEGGGGSQDVDLNWMGKHGWMEEGR</sequence>
<protein>
    <submittedName>
        <fullName evidence="2">Uncharacterized protein</fullName>
    </submittedName>
</protein>
<feature type="region of interest" description="Disordered" evidence="1">
    <location>
        <begin position="174"/>
        <end position="218"/>
    </location>
</feature>
<evidence type="ECO:0000313" key="2">
    <source>
        <dbReference type="EMBL" id="ORY09809.1"/>
    </source>
</evidence>
<feature type="region of interest" description="Disordered" evidence="1">
    <location>
        <begin position="78"/>
        <end position="150"/>
    </location>
</feature>
<dbReference type="OrthoDB" id="4738706at2759"/>
<gene>
    <name evidence="2" type="ORF">BCR34DRAFT_364148</name>
</gene>
<reference evidence="2 3" key="1">
    <citation type="submission" date="2016-07" db="EMBL/GenBank/DDBJ databases">
        <title>Pervasive Adenine N6-methylation of Active Genes in Fungi.</title>
        <authorList>
            <consortium name="DOE Joint Genome Institute"/>
            <person name="Mondo S.J."/>
            <person name="Dannebaum R.O."/>
            <person name="Kuo R.C."/>
            <person name="Labutti K."/>
            <person name="Haridas S."/>
            <person name="Kuo A."/>
            <person name="Salamov A."/>
            <person name="Ahrendt S.R."/>
            <person name="Lipzen A."/>
            <person name="Sullivan W."/>
            <person name="Andreopoulos W.B."/>
            <person name="Clum A."/>
            <person name="Lindquist E."/>
            <person name="Daum C."/>
            <person name="Ramamoorthy G.K."/>
            <person name="Gryganskyi A."/>
            <person name="Culley D."/>
            <person name="Magnuson J.K."/>
            <person name="James T.Y."/>
            <person name="O'Malley M.A."/>
            <person name="Stajich J.E."/>
            <person name="Spatafora J.W."/>
            <person name="Visel A."/>
            <person name="Grigoriev I.V."/>
        </authorList>
    </citation>
    <scope>NUCLEOTIDE SEQUENCE [LARGE SCALE GENOMIC DNA]</scope>
    <source>
        <strain evidence="2 3">CBS 115471</strain>
    </source>
</reference>
<keyword evidence="3" id="KW-1185">Reference proteome</keyword>
<dbReference type="Proteomes" id="UP000193144">
    <property type="component" value="Unassembled WGS sequence"/>
</dbReference>
<name>A0A1Y1ZHZ3_9PLEO</name>